<protein>
    <submittedName>
        <fullName evidence="1">Uncharacterized protein</fullName>
    </submittedName>
</protein>
<reference evidence="1" key="1">
    <citation type="journal article" date="2014" name="Front. Microbiol.">
        <title>High frequency of phylogenetically diverse reductive dehalogenase-homologous genes in deep subseafloor sedimentary metagenomes.</title>
        <authorList>
            <person name="Kawai M."/>
            <person name="Futagami T."/>
            <person name="Toyoda A."/>
            <person name="Takaki Y."/>
            <person name="Nishi S."/>
            <person name="Hori S."/>
            <person name="Arai W."/>
            <person name="Tsubouchi T."/>
            <person name="Morono Y."/>
            <person name="Uchiyama I."/>
            <person name="Ito T."/>
            <person name="Fujiyama A."/>
            <person name="Inagaki F."/>
            <person name="Takami H."/>
        </authorList>
    </citation>
    <scope>NUCLEOTIDE SEQUENCE</scope>
    <source>
        <strain evidence="1">Expedition CK06-06</strain>
    </source>
</reference>
<comment type="caution">
    <text evidence="1">The sequence shown here is derived from an EMBL/GenBank/DDBJ whole genome shotgun (WGS) entry which is preliminary data.</text>
</comment>
<feature type="non-terminal residue" evidence="1">
    <location>
        <position position="1"/>
    </location>
</feature>
<dbReference type="AlphaFoldDB" id="X1ERZ1"/>
<proteinExistence type="predicted"/>
<gene>
    <name evidence="1" type="ORF">S01H4_67437</name>
</gene>
<accession>X1ERZ1</accession>
<name>X1ERZ1_9ZZZZ</name>
<feature type="non-terminal residue" evidence="1">
    <location>
        <position position="32"/>
    </location>
</feature>
<organism evidence="1">
    <name type="scientific">marine sediment metagenome</name>
    <dbReference type="NCBI Taxonomy" id="412755"/>
    <lineage>
        <taxon>unclassified sequences</taxon>
        <taxon>metagenomes</taxon>
        <taxon>ecological metagenomes</taxon>
    </lineage>
</organism>
<sequence length="32" mass="3824">FNVFSSEFIKKFDFYLDSFDQLFDLQGEIGLN</sequence>
<dbReference type="EMBL" id="BART01042428">
    <property type="protein sequence ID" value="GAH23065.1"/>
    <property type="molecule type" value="Genomic_DNA"/>
</dbReference>
<evidence type="ECO:0000313" key="1">
    <source>
        <dbReference type="EMBL" id="GAH23065.1"/>
    </source>
</evidence>